<organism evidence="1">
    <name type="scientific">Limosilactobacillus reuteri</name>
    <name type="common">Lactobacillus reuteri</name>
    <dbReference type="NCBI Taxonomy" id="1598"/>
    <lineage>
        <taxon>Bacteria</taxon>
        <taxon>Bacillati</taxon>
        <taxon>Bacillota</taxon>
        <taxon>Bacilli</taxon>
        <taxon>Lactobacillales</taxon>
        <taxon>Lactobacillaceae</taxon>
        <taxon>Limosilactobacillus</taxon>
    </lineage>
</organism>
<gene>
    <name evidence="1" type="ORF">LRLP16767_LR3C6_00915</name>
</gene>
<proteinExistence type="predicted"/>
<name>A0A0U5F307_LIMRT</name>
<dbReference type="RefSeq" id="WP_152703129.1">
    <property type="nucleotide sequence ID" value="NZ_JBNPNJ010000044.1"/>
</dbReference>
<dbReference type="EMBL" id="LN887392">
    <property type="protein sequence ID" value="CUR38956.1"/>
    <property type="molecule type" value="Genomic_DNA"/>
</dbReference>
<reference evidence="1" key="1">
    <citation type="submission" date="2015-10" db="EMBL/GenBank/DDBJ databases">
        <authorList>
            <person name="Gilbert D.G."/>
        </authorList>
    </citation>
    <scope>NUCLEOTIDE SEQUENCE</scope>
    <source>
        <strain evidence="1">3c6</strain>
    </source>
</reference>
<protein>
    <submittedName>
        <fullName evidence="1">Uncharacterized protein</fullName>
    </submittedName>
</protein>
<evidence type="ECO:0000313" key="1">
    <source>
        <dbReference type="EMBL" id="CUR38956.1"/>
    </source>
</evidence>
<sequence length="103" mass="12241">MTTTQQLTERQKELRSVVYRDCLSTLDQYLDDDYYDGKTFTLDHLIVDHPTDQKGVLACQFFLVNRLSDDHNDIKDLIELEMNNHDWLRREDKVTGLISYTKQ</sequence>
<accession>A0A0U5F307</accession>
<dbReference type="AlphaFoldDB" id="A0A0U5F307"/>